<dbReference type="OrthoDB" id="9949327at2759"/>
<comment type="caution">
    <text evidence="1">The sequence shown here is derived from an EMBL/GenBank/DDBJ whole genome shotgun (WGS) entry which is preliminary data.</text>
</comment>
<evidence type="ECO:0000313" key="2">
    <source>
        <dbReference type="Proteomes" id="UP000316079"/>
    </source>
</evidence>
<name>A0A553P520_9TELE</name>
<organism evidence="1 2">
    <name type="scientific">Danionella cerebrum</name>
    <dbReference type="NCBI Taxonomy" id="2873325"/>
    <lineage>
        <taxon>Eukaryota</taxon>
        <taxon>Metazoa</taxon>
        <taxon>Chordata</taxon>
        <taxon>Craniata</taxon>
        <taxon>Vertebrata</taxon>
        <taxon>Euteleostomi</taxon>
        <taxon>Actinopterygii</taxon>
        <taxon>Neopterygii</taxon>
        <taxon>Teleostei</taxon>
        <taxon>Ostariophysi</taxon>
        <taxon>Cypriniformes</taxon>
        <taxon>Danionidae</taxon>
        <taxon>Danioninae</taxon>
        <taxon>Danionella</taxon>
    </lineage>
</organism>
<dbReference type="Proteomes" id="UP000316079">
    <property type="component" value="Unassembled WGS sequence"/>
</dbReference>
<sequence>MPTFSLVCSVTTSVTLLCRPHAVEIICPETISKLQIMMPPKFQLLAVMAFGVAMLLIENQIQKLDESRAKLGKIRLLEAFYTDKIWRHNAGSL</sequence>
<evidence type="ECO:0000313" key="1">
    <source>
        <dbReference type="EMBL" id="TRY72784.1"/>
    </source>
</evidence>
<dbReference type="EMBL" id="SRMA01026749">
    <property type="protein sequence ID" value="TRY72784.1"/>
    <property type="molecule type" value="Genomic_DNA"/>
</dbReference>
<gene>
    <name evidence="1" type="ORF">DNTS_029736</name>
</gene>
<reference evidence="1 2" key="1">
    <citation type="journal article" date="2019" name="Sci. Data">
        <title>Hybrid genome assembly and annotation of Danionella translucida.</title>
        <authorList>
            <person name="Kadobianskyi M."/>
            <person name="Schulze L."/>
            <person name="Schuelke M."/>
            <person name="Judkewitz B."/>
        </authorList>
    </citation>
    <scope>NUCLEOTIDE SEQUENCE [LARGE SCALE GENOMIC DNA]</scope>
    <source>
        <strain evidence="1 2">Bolton</strain>
    </source>
</reference>
<protein>
    <submittedName>
        <fullName evidence="1">Uncharacterized protein</fullName>
    </submittedName>
</protein>
<proteinExistence type="predicted"/>
<keyword evidence="2" id="KW-1185">Reference proteome</keyword>
<dbReference type="AlphaFoldDB" id="A0A553P520"/>
<dbReference type="STRING" id="623744.A0A553P520"/>
<accession>A0A553P520</accession>